<evidence type="ECO:0000256" key="1">
    <source>
        <dbReference type="SAM" id="SignalP"/>
    </source>
</evidence>
<sequence length="136" mass="15296">MLGTSLVLFMLFTICRSAPTDWIEENIDEERHMGMAWDAAATVINKNVRSGRFMVPKKLMEAKKRTINDSTDYEVIALFQEGWCGPWEKNTVEEICESMCPLYHGGAEAIYKINSQAGQLSAVKVEDVIPLDAPTH</sequence>
<accession>A0A7I4YWS3</accession>
<evidence type="ECO:0000313" key="3">
    <source>
        <dbReference type="WBParaSite" id="HCON_00152640-00001"/>
    </source>
</evidence>
<keyword evidence="2" id="KW-1185">Reference proteome</keyword>
<dbReference type="OrthoDB" id="5771658at2759"/>
<dbReference type="Proteomes" id="UP000025227">
    <property type="component" value="Unplaced"/>
</dbReference>
<dbReference type="OMA" id="VCESMCP"/>
<feature type="chain" id="PRO_5029561268" evidence="1">
    <location>
        <begin position="18"/>
        <end position="136"/>
    </location>
</feature>
<dbReference type="AlphaFoldDB" id="A0A7I4YWS3"/>
<keyword evidence="1" id="KW-0732">Signal</keyword>
<evidence type="ECO:0000313" key="2">
    <source>
        <dbReference type="Proteomes" id="UP000025227"/>
    </source>
</evidence>
<reference evidence="3" key="1">
    <citation type="submission" date="2020-12" db="UniProtKB">
        <authorList>
            <consortium name="WormBaseParasite"/>
        </authorList>
    </citation>
    <scope>IDENTIFICATION</scope>
    <source>
        <strain evidence="3">MHco3</strain>
    </source>
</reference>
<organism evidence="2 3">
    <name type="scientific">Haemonchus contortus</name>
    <name type="common">Barber pole worm</name>
    <dbReference type="NCBI Taxonomy" id="6289"/>
    <lineage>
        <taxon>Eukaryota</taxon>
        <taxon>Metazoa</taxon>
        <taxon>Ecdysozoa</taxon>
        <taxon>Nematoda</taxon>
        <taxon>Chromadorea</taxon>
        <taxon>Rhabditida</taxon>
        <taxon>Rhabditina</taxon>
        <taxon>Rhabditomorpha</taxon>
        <taxon>Strongyloidea</taxon>
        <taxon>Trichostrongylidae</taxon>
        <taxon>Haemonchus</taxon>
    </lineage>
</organism>
<name>A0A7I4YWS3_HAECO</name>
<feature type="signal peptide" evidence="1">
    <location>
        <begin position="1"/>
        <end position="17"/>
    </location>
</feature>
<protein>
    <submittedName>
        <fullName evidence="3">Uncharacterized protein</fullName>
    </submittedName>
</protein>
<proteinExistence type="predicted"/>
<dbReference type="WBParaSite" id="HCON_00152640-00001">
    <property type="protein sequence ID" value="HCON_00152640-00001"/>
    <property type="gene ID" value="HCON_00152640"/>
</dbReference>